<sequence>VYTVHSELLQYDKPPLNLVLFGALPSNKIGCENHGMLALEALEQSLYTARSIEGHARSSAYHLSATCARINMHGARPHRYKLVPQSTTEALLRTTATKRRDHLHYLTSEAKTHLEELTLMTQDLEERLDYALYQIEERFESVRQKIEEKYAGEIQALQLSIDKSTTAMETLQSETAIHAEDISASSENRSQEEEIATTLFRIDEQESILRKIQADKALNHEQGHTILERIYTLQQEWDLQQEQNNASGDIAMAPNTDDIVVKEQESADMQQELSNLDHKQNLQRKALLSELSAIVIAFASSRSVSANAVRILEHIICSENFSISVEKLDSVFPQISESTRQTVETTLVELESLCMVHRQTNMIYLGNATQ</sequence>
<proteinExistence type="predicted"/>
<dbReference type="EMBL" id="HACM01007774">
    <property type="protein sequence ID" value="CRZ08216.1"/>
    <property type="molecule type" value="Transcribed_RNA"/>
</dbReference>
<dbReference type="AlphaFoldDB" id="A0A0H5R2N7"/>
<reference evidence="1" key="1">
    <citation type="submission" date="2015-04" db="EMBL/GenBank/DDBJ databases">
        <title>The genome sequence of the plant pathogenic Rhizarian Plasmodiophora brassicae reveals insights in its biotrophic life cycle and the origin of chitin synthesis.</title>
        <authorList>
            <person name="Schwelm A."/>
            <person name="Fogelqvist J."/>
            <person name="Knaust A."/>
            <person name="Julke S."/>
            <person name="Lilja T."/>
            <person name="Dhandapani V."/>
            <person name="Bonilla-Rosso G."/>
            <person name="Karlsson M."/>
            <person name="Shevchenko A."/>
            <person name="Choi S.R."/>
            <person name="Kim H.G."/>
            <person name="Park J.Y."/>
            <person name="Lim Y.P."/>
            <person name="Ludwig-Muller J."/>
            <person name="Dixelius C."/>
        </authorList>
    </citation>
    <scope>NUCLEOTIDE SEQUENCE</scope>
    <source>
        <tissue evidence="1">Potato root galls</tissue>
    </source>
</reference>
<organism evidence="1">
    <name type="scientific">Spongospora subterranea</name>
    <dbReference type="NCBI Taxonomy" id="70186"/>
    <lineage>
        <taxon>Eukaryota</taxon>
        <taxon>Sar</taxon>
        <taxon>Rhizaria</taxon>
        <taxon>Endomyxa</taxon>
        <taxon>Phytomyxea</taxon>
        <taxon>Plasmodiophorida</taxon>
        <taxon>Plasmodiophoridae</taxon>
        <taxon>Spongospora</taxon>
    </lineage>
</organism>
<protein>
    <submittedName>
        <fullName evidence="1">Uncharacterized protein</fullName>
    </submittedName>
</protein>
<accession>A0A0H5R2N7</accession>
<name>A0A0H5R2N7_9EUKA</name>
<feature type="non-terminal residue" evidence="1">
    <location>
        <position position="1"/>
    </location>
</feature>
<evidence type="ECO:0000313" key="1">
    <source>
        <dbReference type="EMBL" id="CRZ08216.1"/>
    </source>
</evidence>